<accession>A0ABQ6YTT6</accession>
<sequence>MPAVDDQCRRPRTEARNMVVQCLELIWDRHTGEMTECLSEPSCGPSRALVFAAAVVSETIWQWVGPPRSRYLGNAVKRRERGQRTVEAIIAPPASCRPTIVDGLSVSIGSGICADHELVAVTKVVLDRVLVRRLLDGLETTRCHDSAVGRVGEPGRRVGPRDVVADRAEVVRAERGIGCTARQAHVCAEVVGHVERVLLQVQLQVSGIRVSGQLQIDQELVVAEEVLDVVERGIDGMLGEFDLLAQLRRGHEVRVGNVGADGGYRDPAVADLIAANSVGGARLGRVVVRGDGGGPAVVRRLVTQSFA</sequence>
<comment type="caution">
    <text evidence="1">The sequence shown here is derived from an EMBL/GenBank/DDBJ whole genome shotgun (WGS) entry which is preliminary data.</text>
</comment>
<proteinExistence type="predicted"/>
<evidence type="ECO:0000313" key="2">
    <source>
        <dbReference type="Proteomes" id="UP000798951"/>
    </source>
</evidence>
<dbReference type="Proteomes" id="UP000798951">
    <property type="component" value="Unassembled WGS sequence"/>
</dbReference>
<organism evidence="1 2">
    <name type="scientific">Nocardia caishijiensis</name>
    <dbReference type="NCBI Taxonomy" id="184756"/>
    <lineage>
        <taxon>Bacteria</taxon>
        <taxon>Bacillati</taxon>
        <taxon>Actinomycetota</taxon>
        <taxon>Actinomycetes</taxon>
        <taxon>Mycobacteriales</taxon>
        <taxon>Nocardiaceae</taxon>
        <taxon>Nocardia</taxon>
    </lineage>
</organism>
<name>A0ABQ6YTT6_9NOCA</name>
<evidence type="ECO:0000313" key="1">
    <source>
        <dbReference type="EMBL" id="KAF0849218.1"/>
    </source>
</evidence>
<reference evidence="1 2" key="1">
    <citation type="submission" date="2019-07" db="EMBL/GenBank/DDBJ databases">
        <title>Genomic Encyclopedia of Type Strains, Phase IV (KMG-IV): sequencing the most valuable type-strain genomes for metagenomic binning, comparative biology and taxonomic classification.</title>
        <authorList>
            <person name="Goeker M."/>
        </authorList>
    </citation>
    <scope>NUCLEOTIDE SEQUENCE [LARGE SCALE GENOMIC DNA]</scope>
    <source>
        <strain evidence="1 2">DSM 44831</strain>
    </source>
</reference>
<protein>
    <submittedName>
        <fullName evidence="1">Uncharacterized protein</fullName>
    </submittedName>
</protein>
<keyword evidence="2" id="KW-1185">Reference proteome</keyword>
<gene>
    <name evidence="1" type="ORF">FNL39_101655</name>
</gene>
<dbReference type="EMBL" id="VMSD01000001">
    <property type="protein sequence ID" value="KAF0849218.1"/>
    <property type="molecule type" value="Genomic_DNA"/>
</dbReference>